<evidence type="ECO:0000256" key="7">
    <source>
        <dbReference type="ARBA" id="ARBA00023136"/>
    </source>
</evidence>
<keyword evidence="7 8" id="KW-0472">Membrane</keyword>
<dbReference type="Pfam" id="PF08019">
    <property type="entry name" value="EptA_B_N"/>
    <property type="match status" value="1"/>
</dbReference>
<keyword evidence="4" id="KW-0808">Transferase</keyword>
<dbReference type="InterPro" id="IPR040423">
    <property type="entry name" value="PEA_transferase"/>
</dbReference>
<keyword evidence="6 8" id="KW-1133">Transmembrane helix</keyword>
<evidence type="ECO:0000313" key="13">
    <source>
        <dbReference type="Proteomes" id="UP000242886"/>
    </source>
</evidence>
<dbReference type="InterPro" id="IPR036938">
    <property type="entry name" value="PAP2/HPO_sf"/>
</dbReference>
<dbReference type="GO" id="GO:0005886">
    <property type="term" value="C:plasma membrane"/>
    <property type="evidence" value="ECO:0007669"/>
    <property type="project" value="UniProtKB-SubCell"/>
</dbReference>
<feature type="transmembrane region" description="Helical" evidence="8">
    <location>
        <begin position="67"/>
        <end position="84"/>
    </location>
</feature>
<feature type="transmembrane region" description="Helical" evidence="8">
    <location>
        <begin position="180"/>
        <end position="197"/>
    </location>
</feature>
<dbReference type="EMBL" id="LT837803">
    <property type="protein sequence ID" value="SMB22650.1"/>
    <property type="molecule type" value="Genomic_DNA"/>
</dbReference>
<feature type="transmembrane region" description="Helical" evidence="8">
    <location>
        <begin position="203"/>
        <end position="221"/>
    </location>
</feature>
<dbReference type="SUPFAM" id="SSF53649">
    <property type="entry name" value="Alkaline phosphatase-like"/>
    <property type="match status" value="1"/>
</dbReference>
<dbReference type="GO" id="GO:0009244">
    <property type="term" value="P:lipopolysaccharide core region biosynthetic process"/>
    <property type="evidence" value="ECO:0007669"/>
    <property type="project" value="TreeGrafter"/>
</dbReference>
<dbReference type="Gene3D" id="3.40.720.10">
    <property type="entry name" value="Alkaline Phosphatase, subunit A"/>
    <property type="match status" value="1"/>
</dbReference>
<evidence type="ECO:0000256" key="3">
    <source>
        <dbReference type="ARBA" id="ARBA00022519"/>
    </source>
</evidence>
<evidence type="ECO:0000256" key="2">
    <source>
        <dbReference type="ARBA" id="ARBA00022475"/>
    </source>
</evidence>
<dbReference type="InterPro" id="IPR012549">
    <property type="entry name" value="EptA-like_N"/>
</dbReference>
<dbReference type="InterPro" id="IPR058130">
    <property type="entry name" value="PEA_transf_C"/>
</dbReference>
<evidence type="ECO:0000259" key="9">
    <source>
        <dbReference type="Pfam" id="PF00884"/>
    </source>
</evidence>
<dbReference type="PANTHER" id="PTHR30443">
    <property type="entry name" value="INNER MEMBRANE PROTEIN"/>
    <property type="match status" value="1"/>
</dbReference>
<dbReference type="Pfam" id="PF01569">
    <property type="entry name" value="PAP2"/>
    <property type="match status" value="1"/>
</dbReference>
<dbReference type="GO" id="GO:0016787">
    <property type="term" value="F:hydrolase activity"/>
    <property type="evidence" value="ECO:0007669"/>
    <property type="project" value="UniProtKB-KW"/>
</dbReference>
<keyword evidence="13" id="KW-1185">Reference proteome</keyword>
<keyword evidence="3" id="KW-0997">Cell inner membrane</keyword>
<gene>
    <name evidence="12" type="ORF">SDENCHOL_10653</name>
</gene>
<keyword evidence="12" id="KW-0378">Hydrolase</keyword>
<protein>
    <submittedName>
        <fullName evidence="12">Membrane-associated, metal-dependent hydrolase (Modular protein)</fullName>
    </submittedName>
</protein>
<comment type="subcellular location">
    <subcellularLocation>
        <location evidence="1">Cell inner membrane</location>
        <topology evidence="1">Multi-pass membrane protein</topology>
    </subcellularLocation>
</comment>
<feature type="domain" description="Phosphoethanolamine transferase N-terminal" evidence="11">
    <location>
        <begin position="310"/>
        <end position="455"/>
    </location>
</feature>
<evidence type="ECO:0000256" key="8">
    <source>
        <dbReference type="SAM" id="Phobius"/>
    </source>
</evidence>
<name>A0A7Z7MUD9_9PROT</name>
<feature type="domain" description="Sulfatase N-terminal" evidence="9">
    <location>
        <begin position="486"/>
        <end position="778"/>
    </location>
</feature>
<dbReference type="Proteomes" id="UP000242886">
    <property type="component" value="Chromosome SDENCHOL"/>
</dbReference>
<dbReference type="CDD" id="cd16017">
    <property type="entry name" value="LptA"/>
    <property type="match status" value="1"/>
</dbReference>
<feature type="transmembrane region" description="Helical" evidence="8">
    <location>
        <begin position="324"/>
        <end position="344"/>
    </location>
</feature>
<accession>A0A7Z7MUD9</accession>
<evidence type="ECO:0000259" key="11">
    <source>
        <dbReference type="Pfam" id="PF08019"/>
    </source>
</evidence>
<reference evidence="12" key="1">
    <citation type="submission" date="2017-03" db="EMBL/GenBank/DDBJ databases">
        <authorList>
            <consortium name="AG Boll"/>
        </authorList>
    </citation>
    <scope>NUCLEOTIDE SEQUENCE [LARGE SCALE GENOMIC DNA]</scope>
    <source>
        <strain evidence="12">Chol</strain>
    </source>
</reference>
<dbReference type="GO" id="GO:0016776">
    <property type="term" value="F:phosphotransferase activity, phosphate group as acceptor"/>
    <property type="evidence" value="ECO:0007669"/>
    <property type="project" value="TreeGrafter"/>
</dbReference>
<feature type="domain" description="Phosphatidic acid phosphatase type 2/haloperoxidase" evidence="10">
    <location>
        <begin position="98"/>
        <end position="224"/>
    </location>
</feature>
<dbReference type="NCBIfam" id="NF028537">
    <property type="entry name" value="P_eth_NH2_trans"/>
    <property type="match status" value="1"/>
</dbReference>
<dbReference type="AlphaFoldDB" id="A0A7Z7MUD9"/>
<dbReference type="InterPro" id="IPR017850">
    <property type="entry name" value="Alkaline_phosphatase_core_sf"/>
</dbReference>
<dbReference type="Gene3D" id="1.20.144.10">
    <property type="entry name" value="Phosphatidic acid phosphatase type 2/haloperoxidase"/>
    <property type="match status" value="1"/>
</dbReference>
<feature type="transmembrane region" description="Helical" evidence="8">
    <location>
        <begin position="375"/>
        <end position="391"/>
    </location>
</feature>
<dbReference type="RefSeq" id="WP_154716034.1">
    <property type="nucleotide sequence ID" value="NZ_LT837803.1"/>
</dbReference>
<evidence type="ECO:0000256" key="4">
    <source>
        <dbReference type="ARBA" id="ARBA00022679"/>
    </source>
</evidence>
<feature type="transmembrane region" description="Helical" evidence="8">
    <location>
        <begin position="267"/>
        <end position="285"/>
    </location>
</feature>
<dbReference type="InterPro" id="IPR000917">
    <property type="entry name" value="Sulfatase_N"/>
</dbReference>
<feature type="transmembrane region" description="Helical" evidence="8">
    <location>
        <begin position="297"/>
        <end position="317"/>
    </location>
</feature>
<evidence type="ECO:0000256" key="6">
    <source>
        <dbReference type="ARBA" id="ARBA00022989"/>
    </source>
</evidence>
<dbReference type="Pfam" id="PF00884">
    <property type="entry name" value="Sulfatase"/>
    <property type="match status" value="1"/>
</dbReference>
<dbReference type="InterPro" id="IPR000326">
    <property type="entry name" value="PAP2/HPO"/>
</dbReference>
<feature type="transmembrane region" description="Helical" evidence="8">
    <location>
        <begin position="151"/>
        <end position="168"/>
    </location>
</feature>
<proteinExistence type="predicted"/>
<dbReference type="PANTHER" id="PTHR30443:SF0">
    <property type="entry name" value="PHOSPHOETHANOLAMINE TRANSFERASE EPTA"/>
    <property type="match status" value="1"/>
</dbReference>
<dbReference type="CDD" id="cd03396">
    <property type="entry name" value="PAP2_like_6"/>
    <property type="match status" value="1"/>
</dbReference>
<evidence type="ECO:0000256" key="5">
    <source>
        <dbReference type="ARBA" id="ARBA00022692"/>
    </source>
</evidence>
<evidence type="ECO:0000313" key="12">
    <source>
        <dbReference type="EMBL" id="SMB22650.1"/>
    </source>
</evidence>
<sequence>MSLSARFFRLHLLLIPCLLASLALLAQRSGLDLTLARLFYADAAHGFPMHDWPWLELFGHHLAKSAVTLIWLSLLAIAIISQYWRQWQPRLASRRPALWAAVAGMALGPLLVVWLKEINTHHCPWDLAGFGGSAAFSSDWFVSRAEAGHCFPGGHAASGFSLIALYFLARALDLPQARRWLWLALGAGCSFSLLRMAQGAHFLSHNLWAAAICWGLAAFSFKCASLFERGRFAAAYLSRSSDARQRMLLRIDAFLTGKAHGQQTETLILLTVLLILLFANAPFWQGLLAGRDWQEWATWRFAIASFVALAALHYLVIGLLATRLLLRPLLAVLLIVAMLAGYHIRRYGVVIDPAMLRNVLQTDWREARELLNPDLLLFMALALVPLFYLWRVRLVVRPPRQAVLVRGASLLLALLAGSAALLVSFQDFGSAMRSHKALRYQLTPGNVVWSLARLAVGTVHAQSVAPLAPVRRQPRPAGMPRKPMLLVMVVGETLRAANFGLNGYARMTTPELAGLPVINFPHVTACGTSTAVSLPCMFSAFGRADYDESKIRSHESLLQLLARAGYRVGWLDNQSGCKGVCDGLEFVDLGQRRDAGLCAGEHCLDEILLTGLREQLQADAEGRPIVDRVVVLHPLGNHGPAYHRRYPAAFARYRPACNDDDLGKCTRQEIVNAYDNAVLYTDHLLARLIAFLQTQAAERDVALLYVSDHGESLGEYGLFLHGVPQAIAPREQLEVPMLWWLPAATARRLQLDTACLRARSAGRYSHDNLYSSLLGLLEVQTPGYRRERDMLADCRRPGSVSISSAGLAGEAGRQ</sequence>
<keyword evidence="5 8" id="KW-0812">Transmembrane</keyword>
<evidence type="ECO:0000259" key="10">
    <source>
        <dbReference type="Pfam" id="PF01569"/>
    </source>
</evidence>
<keyword evidence="2" id="KW-1003">Cell membrane</keyword>
<evidence type="ECO:0000256" key="1">
    <source>
        <dbReference type="ARBA" id="ARBA00004429"/>
    </source>
</evidence>
<dbReference type="SUPFAM" id="SSF48317">
    <property type="entry name" value="Acid phosphatase/Vanadium-dependent haloperoxidase"/>
    <property type="match status" value="1"/>
</dbReference>
<feature type="transmembrane region" description="Helical" evidence="8">
    <location>
        <begin position="403"/>
        <end position="425"/>
    </location>
</feature>
<feature type="transmembrane region" description="Helical" evidence="8">
    <location>
        <begin position="96"/>
        <end position="115"/>
    </location>
</feature>
<organism evidence="12 13">
    <name type="scientific">Sterolibacterium denitrificans</name>
    <dbReference type="NCBI Taxonomy" id="157592"/>
    <lineage>
        <taxon>Bacteria</taxon>
        <taxon>Pseudomonadati</taxon>
        <taxon>Pseudomonadota</taxon>
        <taxon>Betaproteobacteria</taxon>
        <taxon>Nitrosomonadales</taxon>
        <taxon>Sterolibacteriaceae</taxon>
        <taxon>Sterolibacterium</taxon>
    </lineage>
</organism>